<keyword evidence="11" id="KW-1185">Reference proteome</keyword>
<keyword evidence="7" id="KW-0406">Ion transport</keyword>
<keyword evidence="9" id="KW-0472">Membrane</keyword>
<comment type="subcellular location">
    <subcellularLocation>
        <location evidence="1">Mitochondrion inner membrane</location>
    </subcellularLocation>
</comment>
<dbReference type="Gene3D" id="6.10.280.70">
    <property type="match status" value="1"/>
</dbReference>
<evidence type="ECO:0000256" key="6">
    <source>
        <dbReference type="ARBA" id="ARBA00022792"/>
    </source>
</evidence>
<reference evidence="10 11" key="2">
    <citation type="submission" date="2019-04" db="EMBL/GenBank/DDBJ databases">
        <title>The genome sequence of big-headed turtle.</title>
        <authorList>
            <person name="Gong S."/>
        </authorList>
    </citation>
    <scope>NUCLEOTIDE SEQUENCE [LARGE SCALE GENOMIC DNA]</scope>
    <source>
        <strain evidence="10">DO16091913</strain>
        <tissue evidence="10">Muscle</tissue>
    </source>
</reference>
<dbReference type="GO" id="GO:0005743">
    <property type="term" value="C:mitochondrial inner membrane"/>
    <property type="evidence" value="ECO:0007669"/>
    <property type="project" value="UniProtKB-SubCell"/>
</dbReference>
<keyword evidence="6" id="KW-0999">Mitochondrion inner membrane</keyword>
<evidence type="ECO:0000313" key="11">
    <source>
        <dbReference type="Proteomes" id="UP000297703"/>
    </source>
</evidence>
<proteinExistence type="inferred from homology"/>
<comment type="similarity">
    <text evidence="2">Belongs to the ATPase d subunit family.</text>
</comment>
<reference evidence="10 11" key="1">
    <citation type="submission" date="2019-04" db="EMBL/GenBank/DDBJ databases">
        <title>Draft genome of the big-headed turtle Platysternon megacephalum.</title>
        <authorList>
            <person name="Gong S."/>
        </authorList>
    </citation>
    <scope>NUCLEOTIDE SEQUENCE [LARGE SCALE GENOMIC DNA]</scope>
    <source>
        <strain evidence="10">DO16091913</strain>
        <tissue evidence="10">Muscle</tissue>
    </source>
</reference>
<dbReference type="EMBL" id="QXTE01000131">
    <property type="protein sequence ID" value="TFK04594.1"/>
    <property type="molecule type" value="Genomic_DNA"/>
</dbReference>
<dbReference type="GO" id="GO:0015078">
    <property type="term" value="F:proton transmembrane transporter activity"/>
    <property type="evidence" value="ECO:0007669"/>
    <property type="project" value="InterPro"/>
</dbReference>
<keyword evidence="4" id="KW-0138">CF(0)</keyword>
<dbReference type="SUPFAM" id="SSF161065">
    <property type="entry name" value="ATP synthase D chain-like"/>
    <property type="match status" value="1"/>
</dbReference>
<evidence type="ECO:0000256" key="2">
    <source>
        <dbReference type="ARBA" id="ARBA00006842"/>
    </source>
</evidence>
<dbReference type="Proteomes" id="UP000297703">
    <property type="component" value="Unassembled WGS sequence"/>
</dbReference>
<accession>A0A4D9EDF8</accession>
<dbReference type="GO" id="GO:0015986">
    <property type="term" value="P:proton motive force-driven ATP synthesis"/>
    <property type="evidence" value="ECO:0007669"/>
    <property type="project" value="InterPro"/>
</dbReference>
<keyword evidence="3" id="KW-0813">Transport</keyword>
<keyword evidence="8" id="KW-0496">Mitochondrion</keyword>
<evidence type="ECO:0000256" key="3">
    <source>
        <dbReference type="ARBA" id="ARBA00022448"/>
    </source>
</evidence>
<evidence type="ECO:0000256" key="8">
    <source>
        <dbReference type="ARBA" id="ARBA00023128"/>
    </source>
</evidence>
<name>A0A4D9EDF8_9SAUR</name>
<dbReference type="AlphaFoldDB" id="A0A4D9EDF8"/>
<dbReference type="STRING" id="55544.A0A4D9EDF8"/>
<gene>
    <name evidence="10" type="ORF">DR999_PMT12807</name>
</gene>
<evidence type="ECO:0000313" key="10">
    <source>
        <dbReference type="EMBL" id="TFK04594.1"/>
    </source>
</evidence>
<dbReference type="InterPro" id="IPR036228">
    <property type="entry name" value="ATP_synth_F0_dsu_sf_mt"/>
</dbReference>
<evidence type="ECO:0000256" key="7">
    <source>
        <dbReference type="ARBA" id="ARBA00023065"/>
    </source>
</evidence>
<dbReference type="PANTHER" id="PTHR12700">
    <property type="entry name" value="ATP SYNTHASE SUBUNIT D, MITOCHONDRIAL"/>
    <property type="match status" value="1"/>
</dbReference>
<protein>
    <submittedName>
        <fullName evidence="10">DNA damage-inducible transcript 3 protein</fullName>
    </submittedName>
</protein>
<sequence>MNPEPCGYKGRLAFRASGCLGPDDGRGNGYCRLARCGTGSSLRLLGVVLSAVLLHLYRLTSLPETPPATDWVYYKTAVAKAGMVDEFEKKYNALKVPEPVDTQRDKINAQEQEAVSI</sequence>
<dbReference type="GO" id="GO:0045259">
    <property type="term" value="C:proton-transporting ATP synthase complex"/>
    <property type="evidence" value="ECO:0007669"/>
    <property type="project" value="UniProtKB-KW"/>
</dbReference>
<evidence type="ECO:0000256" key="5">
    <source>
        <dbReference type="ARBA" id="ARBA00022781"/>
    </source>
</evidence>
<dbReference type="Pfam" id="PF05873">
    <property type="entry name" value="Mt_ATP-synt_D"/>
    <property type="match status" value="1"/>
</dbReference>
<comment type="caution">
    <text evidence="10">The sequence shown here is derived from an EMBL/GenBank/DDBJ whole genome shotgun (WGS) entry which is preliminary data.</text>
</comment>
<organism evidence="10 11">
    <name type="scientific">Platysternon megacephalum</name>
    <name type="common">big-headed turtle</name>
    <dbReference type="NCBI Taxonomy" id="55544"/>
    <lineage>
        <taxon>Eukaryota</taxon>
        <taxon>Metazoa</taxon>
        <taxon>Chordata</taxon>
        <taxon>Craniata</taxon>
        <taxon>Vertebrata</taxon>
        <taxon>Euteleostomi</taxon>
        <taxon>Archelosauria</taxon>
        <taxon>Testudinata</taxon>
        <taxon>Testudines</taxon>
        <taxon>Cryptodira</taxon>
        <taxon>Durocryptodira</taxon>
        <taxon>Testudinoidea</taxon>
        <taxon>Platysternidae</taxon>
        <taxon>Platysternon</taxon>
    </lineage>
</organism>
<dbReference type="InterPro" id="IPR008689">
    <property type="entry name" value="ATP_synth_F0_dsu_mt"/>
</dbReference>
<evidence type="ECO:0000256" key="4">
    <source>
        <dbReference type="ARBA" id="ARBA00022547"/>
    </source>
</evidence>
<dbReference type="OrthoDB" id="35799at2759"/>
<keyword evidence="5" id="KW-0375">Hydrogen ion transport</keyword>
<evidence type="ECO:0000256" key="1">
    <source>
        <dbReference type="ARBA" id="ARBA00004273"/>
    </source>
</evidence>
<evidence type="ECO:0000256" key="9">
    <source>
        <dbReference type="ARBA" id="ARBA00023136"/>
    </source>
</evidence>